<keyword evidence="2" id="KW-0479">Metal-binding</keyword>
<evidence type="ECO:0000256" key="4">
    <source>
        <dbReference type="ARBA" id="ARBA00023163"/>
    </source>
</evidence>
<proteinExistence type="inferred from homology"/>
<gene>
    <name evidence="5" type="ORF">S12H4_60847</name>
</gene>
<evidence type="ECO:0000256" key="3">
    <source>
        <dbReference type="ARBA" id="ARBA00022833"/>
    </source>
</evidence>
<dbReference type="PROSITE" id="PS01030">
    <property type="entry name" value="RNA_POL_M_15KD"/>
    <property type="match status" value="1"/>
</dbReference>
<dbReference type="GO" id="GO:0046872">
    <property type="term" value="F:metal ion binding"/>
    <property type="evidence" value="ECO:0007669"/>
    <property type="project" value="UniProtKB-KW"/>
</dbReference>
<comment type="similarity">
    <text evidence="1">Belongs to the archaeal RpoM/eukaryotic RPA12/RPB9/RPC11 RNA polymerase family.</text>
</comment>
<name>X1VFB3_9ZZZZ</name>
<keyword evidence="4" id="KW-0804">Transcription</keyword>
<keyword evidence="3" id="KW-0862">Zinc</keyword>
<comment type="caution">
    <text evidence="5">The sequence shown here is derived from an EMBL/GenBank/DDBJ whole genome shotgun (WGS) entry which is preliminary data.</text>
</comment>
<evidence type="ECO:0000256" key="2">
    <source>
        <dbReference type="ARBA" id="ARBA00022723"/>
    </source>
</evidence>
<sequence>MSKLVEGNMEGCHEIKFCEECGNLMKIIEMRGISYPYCRVCDDVESIMKRHSFKKKLL</sequence>
<dbReference type="AlphaFoldDB" id="X1VFB3"/>
<organism evidence="5">
    <name type="scientific">marine sediment metagenome</name>
    <dbReference type="NCBI Taxonomy" id="412755"/>
    <lineage>
        <taxon>unclassified sequences</taxon>
        <taxon>metagenomes</taxon>
        <taxon>ecological metagenomes</taxon>
    </lineage>
</organism>
<accession>X1VFB3</accession>
<protein>
    <submittedName>
        <fullName evidence="5">Uncharacterized protein</fullName>
    </submittedName>
</protein>
<dbReference type="EMBL" id="BARW01040169">
    <property type="protein sequence ID" value="GAJ16647.1"/>
    <property type="molecule type" value="Genomic_DNA"/>
</dbReference>
<reference evidence="5" key="1">
    <citation type="journal article" date="2014" name="Front. Microbiol.">
        <title>High frequency of phylogenetically diverse reductive dehalogenase-homologous genes in deep subseafloor sedimentary metagenomes.</title>
        <authorList>
            <person name="Kawai M."/>
            <person name="Futagami T."/>
            <person name="Toyoda A."/>
            <person name="Takaki Y."/>
            <person name="Nishi S."/>
            <person name="Hori S."/>
            <person name="Arai W."/>
            <person name="Tsubouchi T."/>
            <person name="Morono Y."/>
            <person name="Uchiyama I."/>
            <person name="Ito T."/>
            <person name="Fujiyama A."/>
            <person name="Inagaki F."/>
            <person name="Takami H."/>
        </authorList>
    </citation>
    <scope>NUCLEOTIDE SEQUENCE</scope>
    <source>
        <strain evidence="5">Expedition CK06-06</strain>
    </source>
</reference>
<evidence type="ECO:0000313" key="5">
    <source>
        <dbReference type="EMBL" id="GAJ16647.1"/>
    </source>
</evidence>
<dbReference type="InterPro" id="IPR019761">
    <property type="entry name" value="DNA-dir_RNA_pol-M_15_CS"/>
</dbReference>
<evidence type="ECO:0000256" key="1">
    <source>
        <dbReference type="ARBA" id="ARBA00008925"/>
    </source>
</evidence>
<feature type="non-terminal residue" evidence="5">
    <location>
        <position position="58"/>
    </location>
</feature>